<keyword evidence="1" id="KW-0645">Protease</keyword>
<evidence type="ECO:0000259" key="5">
    <source>
        <dbReference type="PROSITE" id="PS51829"/>
    </source>
</evidence>
<feature type="domain" description="P/Homo B" evidence="5">
    <location>
        <begin position="659"/>
        <end position="804"/>
    </location>
</feature>
<proteinExistence type="predicted"/>
<sequence length="891" mass="96662">MKRRYFIGICLGFLFLFNTQYFLAQNKSVLWGEVGQLNRAKLIELKVPSEGDFYTLNTQKLSQELSFLPLNSNLGSKLTVVINLPTPNGTIEEFVVRDASVFSEELQSEYPLIRSYTGQSKNFGVRFSFSPQKGLSVTYISGEELGFLEFVEDDSYILYDRSNKNNITGKFECLTDDVQNNVSKSVSTLKDANDGVLRTFRLALSVTAEYTEYFHGGSVGVGEEDVAKAAALAAMNATLTRVNGVFERDFAVRLQLISNVNDIIYTDPATDPYSDYTSNDNWNTELQTNLTATIGEPNYDIGHLFGHDGGGGNAGCIGCVCTDNLKGSAYTSPADGVPSGDYFDLDYVAHELGHQFGANHTWTTDTSGPNNEGTGANLEPGSGSTIMGYAGITTSNVQGRGDDYFHFKSIEQVTDFVQSLNCDTESNLGQITPTANAGSDYTIPVSTAFVLSGLGTSDGPTSYCWEQNDEGGNGGVETSNPSPTNATGPTFRSLKPTSNPDRYMPSFASVINGTLSTTWETVSDVGRDLDFKLTVRDNLVGGGQNAIDAMKVTVDGTAEPFTITSQNEEGIIWSRGGSEIITWNVSTTNSAPINTSHVNILLSLDNGETFTTLIENTPNDGSQEIAVPFSAAPYCRLLIEAVDNIYYAVNSHAFAIDYLVEKTCEEYSDDPNMPITDDSTDFDETTITIPGDFMLSEIEVAVDVSHTYLNDLLISLVSPSGTEIKLIERSCSSNEDLMVNFSDSGDFLQCQTPTTGVFIPVDPLADLNGEVGNGDWTLRINDNAADDTGVLNSWTINICSTEETAINTGEFVNVYPNPSSEFVNIFMVTKSEGDAAVSIIDAAGRAIYWSSYPINNEILNVEVNYGSIAQGMYVLKIEQGGNVTSKRIIVK</sequence>
<evidence type="ECO:0000256" key="1">
    <source>
        <dbReference type="ARBA" id="ARBA00022670"/>
    </source>
</evidence>
<dbReference type="SUPFAM" id="SSF55486">
    <property type="entry name" value="Metalloproteases ('zincins'), catalytic domain"/>
    <property type="match status" value="1"/>
</dbReference>
<dbReference type="InterPro" id="IPR024079">
    <property type="entry name" value="MetalloPept_cat_dom_sf"/>
</dbReference>
<feature type="region of interest" description="Disordered" evidence="4">
    <location>
        <begin position="470"/>
        <end position="499"/>
    </location>
</feature>
<dbReference type="SUPFAM" id="SSF49785">
    <property type="entry name" value="Galactose-binding domain-like"/>
    <property type="match status" value="1"/>
</dbReference>
<dbReference type="InterPro" id="IPR008979">
    <property type="entry name" value="Galactose-bd-like_sf"/>
</dbReference>
<dbReference type="RefSeq" id="WP_311594312.1">
    <property type="nucleotide sequence ID" value="NZ_JAVRHV010000008.1"/>
</dbReference>
<organism evidence="6 7">
    <name type="scientific">Urechidicola vernalis</name>
    <dbReference type="NCBI Taxonomy" id="3075600"/>
    <lineage>
        <taxon>Bacteria</taxon>
        <taxon>Pseudomonadati</taxon>
        <taxon>Bacteroidota</taxon>
        <taxon>Flavobacteriia</taxon>
        <taxon>Flavobacteriales</taxon>
        <taxon>Flavobacteriaceae</taxon>
        <taxon>Urechidicola</taxon>
    </lineage>
</organism>
<evidence type="ECO:0000256" key="3">
    <source>
        <dbReference type="ARBA" id="ARBA00022801"/>
    </source>
</evidence>
<gene>
    <name evidence="6" type="ORF">RM519_13300</name>
</gene>
<dbReference type="InterPro" id="IPR026444">
    <property type="entry name" value="Secre_tail"/>
</dbReference>
<reference evidence="6 7" key="1">
    <citation type="submission" date="2023-09" db="EMBL/GenBank/DDBJ databases">
        <authorList>
            <person name="Rey-Velasco X."/>
        </authorList>
    </citation>
    <scope>NUCLEOTIDE SEQUENCE [LARGE SCALE GENOMIC DNA]</scope>
    <source>
        <strain evidence="6 7">P050</strain>
    </source>
</reference>
<evidence type="ECO:0000313" key="7">
    <source>
        <dbReference type="Proteomes" id="UP001252186"/>
    </source>
</evidence>
<dbReference type="Pfam" id="PF13583">
    <property type="entry name" value="Reprolysin_4"/>
    <property type="match status" value="1"/>
</dbReference>
<dbReference type="EMBL" id="JAVRHV010000008">
    <property type="protein sequence ID" value="MDT0554231.1"/>
    <property type="molecule type" value="Genomic_DNA"/>
</dbReference>
<dbReference type="NCBIfam" id="TIGR04183">
    <property type="entry name" value="Por_Secre_tail"/>
    <property type="match status" value="1"/>
</dbReference>
<keyword evidence="2" id="KW-0732">Signal</keyword>
<dbReference type="Gene3D" id="2.60.120.260">
    <property type="entry name" value="Galactose-binding domain-like"/>
    <property type="match status" value="1"/>
</dbReference>
<accession>A0ABU2Y8N5</accession>
<keyword evidence="3" id="KW-0378">Hydrolase</keyword>
<comment type="caution">
    <text evidence="6">The sequence shown here is derived from an EMBL/GenBank/DDBJ whole genome shotgun (WGS) entry which is preliminary data.</text>
</comment>
<evidence type="ECO:0000256" key="4">
    <source>
        <dbReference type="SAM" id="MobiDB-lite"/>
    </source>
</evidence>
<dbReference type="PROSITE" id="PS51829">
    <property type="entry name" value="P_HOMO_B"/>
    <property type="match status" value="1"/>
</dbReference>
<dbReference type="Proteomes" id="UP001252186">
    <property type="component" value="Unassembled WGS sequence"/>
</dbReference>
<evidence type="ECO:0000313" key="6">
    <source>
        <dbReference type="EMBL" id="MDT0554231.1"/>
    </source>
</evidence>
<evidence type="ECO:0000256" key="2">
    <source>
        <dbReference type="ARBA" id="ARBA00022729"/>
    </source>
</evidence>
<dbReference type="Gene3D" id="3.40.390.10">
    <property type="entry name" value="Collagenase (Catalytic Domain)"/>
    <property type="match status" value="1"/>
</dbReference>
<dbReference type="Pfam" id="PF18962">
    <property type="entry name" value="Por_Secre_tail"/>
    <property type="match status" value="1"/>
</dbReference>
<keyword evidence="7" id="KW-1185">Reference proteome</keyword>
<feature type="compositionally biased region" description="Polar residues" evidence="4">
    <location>
        <begin position="476"/>
        <end position="499"/>
    </location>
</feature>
<name>A0ABU2Y8N5_9FLAO</name>
<dbReference type="Pfam" id="PF01483">
    <property type="entry name" value="P_proprotein"/>
    <property type="match status" value="1"/>
</dbReference>
<protein>
    <submittedName>
        <fullName evidence="6">M12 family metallo-peptidase</fullName>
    </submittedName>
</protein>
<dbReference type="InterPro" id="IPR002884">
    <property type="entry name" value="P_dom"/>
</dbReference>